<feature type="signal peptide" evidence="16">
    <location>
        <begin position="1"/>
        <end position="33"/>
    </location>
</feature>
<gene>
    <name evidence="19" type="ORF">QO001_005526</name>
</gene>
<evidence type="ECO:0000256" key="14">
    <source>
        <dbReference type="PROSITE-ProRule" id="PRU01360"/>
    </source>
</evidence>
<evidence type="ECO:0000256" key="12">
    <source>
        <dbReference type="ARBA" id="ARBA00023170"/>
    </source>
</evidence>
<evidence type="ECO:0000256" key="3">
    <source>
        <dbReference type="ARBA" id="ARBA00022448"/>
    </source>
</evidence>
<keyword evidence="4 14" id="KW-1134">Transmembrane beta strand</keyword>
<evidence type="ECO:0000313" key="20">
    <source>
        <dbReference type="Proteomes" id="UP001223420"/>
    </source>
</evidence>
<dbReference type="Proteomes" id="UP001223420">
    <property type="component" value="Unassembled WGS sequence"/>
</dbReference>
<keyword evidence="5" id="KW-0410">Iron transport</keyword>
<keyword evidence="12 19" id="KW-0675">Receptor</keyword>
<evidence type="ECO:0000256" key="11">
    <source>
        <dbReference type="ARBA" id="ARBA00023136"/>
    </source>
</evidence>
<keyword evidence="6 14" id="KW-0812">Transmembrane</keyword>
<dbReference type="GO" id="GO:0015344">
    <property type="term" value="F:siderophore uptake transmembrane transporter activity"/>
    <property type="evidence" value="ECO:0007669"/>
    <property type="project" value="TreeGrafter"/>
</dbReference>
<evidence type="ECO:0000313" key="19">
    <source>
        <dbReference type="EMBL" id="MDQ0546574.1"/>
    </source>
</evidence>
<organism evidence="19 20">
    <name type="scientific">Methylobacterium brachiatum</name>
    <dbReference type="NCBI Taxonomy" id="269660"/>
    <lineage>
        <taxon>Bacteria</taxon>
        <taxon>Pseudomonadati</taxon>
        <taxon>Pseudomonadota</taxon>
        <taxon>Alphaproteobacteria</taxon>
        <taxon>Hyphomicrobiales</taxon>
        <taxon>Methylobacteriaceae</taxon>
        <taxon>Methylobacterium</taxon>
    </lineage>
</organism>
<dbReference type="Pfam" id="PF07715">
    <property type="entry name" value="Plug"/>
    <property type="match status" value="1"/>
</dbReference>
<comment type="similarity">
    <text evidence="2 14 15">Belongs to the TonB-dependent receptor family.</text>
</comment>
<comment type="caution">
    <text evidence="19">The sequence shown here is derived from an EMBL/GenBank/DDBJ whole genome shotgun (WGS) entry which is preliminary data.</text>
</comment>
<evidence type="ECO:0000256" key="8">
    <source>
        <dbReference type="ARBA" id="ARBA00023004"/>
    </source>
</evidence>
<dbReference type="SUPFAM" id="SSF56935">
    <property type="entry name" value="Porins"/>
    <property type="match status" value="1"/>
</dbReference>
<dbReference type="InterPro" id="IPR039426">
    <property type="entry name" value="TonB-dep_rcpt-like"/>
</dbReference>
<evidence type="ECO:0000256" key="4">
    <source>
        <dbReference type="ARBA" id="ARBA00022452"/>
    </source>
</evidence>
<dbReference type="Gene3D" id="2.170.130.10">
    <property type="entry name" value="TonB-dependent receptor, plug domain"/>
    <property type="match status" value="1"/>
</dbReference>
<dbReference type="Pfam" id="PF00593">
    <property type="entry name" value="TonB_dep_Rec_b-barrel"/>
    <property type="match status" value="1"/>
</dbReference>
<dbReference type="InterPro" id="IPR012910">
    <property type="entry name" value="Plug_dom"/>
</dbReference>
<feature type="chain" id="PRO_5042593513" evidence="16">
    <location>
        <begin position="34"/>
        <end position="741"/>
    </location>
</feature>
<dbReference type="InterPro" id="IPR036942">
    <property type="entry name" value="Beta-barrel_TonB_sf"/>
</dbReference>
<dbReference type="EMBL" id="JAUSWL010000015">
    <property type="protein sequence ID" value="MDQ0546574.1"/>
    <property type="molecule type" value="Genomic_DNA"/>
</dbReference>
<dbReference type="InterPro" id="IPR000531">
    <property type="entry name" value="Beta-barrel_TonB"/>
</dbReference>
<evidence type="ECO:0000256" key="1">
    <source>
        <dbReference type="ARBA" id="ARBA00004571"/>
    </source>
</evidence>
<evidence type="ECO:0000256" key="7">
    <source>
        <dbReference type="ARBA" id="ARBA00022729"/>
    </source>
</evidence>
<accession>A0AAJ1TXL0</accession>
<dbReference type="InterPro" id="IPR010105">
    <property type="entry name" value="TonB_sidphr_rcpt"/>
</dbReference>
<feature type="domain" description="TonB-dependent receptor-like beta-barrel" evidence="17">
    <location>
        <begin position="261"/>
        <end position="710"/>
    </location>
</feature>
<keyword evidence="11 14" id="KW-0472">Membrane</keyword>
<keyword evidence="8" id="KW-0408">Iron</keyword>
<evidence type="ECO:0000256" key="6">
    <source>
        <dbReference type="ARBA" id="ARBA00022692"/>
    </source>
</evidence>
<evidence type="ECO:0000259" key="17">
    <source>
        <dbReference type="Pfam" id="PF00593"/>
    </source>
</evidence>
<dbReference type="FunFam" id="2.170.130.10:FF:000001">
    <property type="entry name" value="Catecholate siderophore TonB-dependent receptor"/>
    <property type="match status" value="1"/>
</dbReference>
<keyword evidence="9" id="KW-0406">Ion transport</keyword>
<keyword evidence="10 15" id="KW-0798">TonB box</keyword>
<dbReference type="AlphaFoldDB" id="A0AAJ1TXL0"/>
<evidence type="ECO:0000256" key="13">
    <source>
        <dbReference type="ARBA" id="ARBA00023237"/>
    </source>
</evidence>
<dbReference type="GO" id="GO:0038023">
    <property type="term" value="F:signaling receptor activity"/>
    <property type="evidence" value="ECO:0007669"/>
    <property type="project" value="InterPro"/>
</dbReference>
<dbReference type="CDD" id="cd01347">
    <property type="entry name" value="ligand_gated_channel"/>
    <property type="match status" value="1"/>
</dbReference>
<keyword evidence="13 14" id="KW-0998">Cell outer membrane</keyword>
<reference evidence="19" key="1">
    <citation type="submission" date="2023-07" db="EMBL/GenBank/DDBJ databases">
        <title>Genomic Encyclopedia of Type Strains, Phase IV (KMG-IV): sequencing the most valuable type-strain genomes for metagenomic binning, comparative biology and taxonomic classification.</title>
        <authorList>
            <person name="Goeker M."/>
        </authorList>
    </citation>
    <scope>NUCLEOTIDE SEQUENCE</scope>
    <source>
        <strain evidence="19">DSM 19569</strain>
    </source>
</reference>
<dbReference type="NCBIfam" id="TIGR01783">
    <property type="entry name" value="TonB-siderophor"/>
    <property type="match status" value="1"/>
</dbReference>
<dbReference type="RefSeq" id="WP_230367839.1">
    <property type="nucleotide sequence ID" value="NZ_JAJALK010000016.1"/>
</dbReference>
<dbReference type="PANTHER" id="PTHR32552:SF68">
    <property type="entry name" value="FERRICHROME OUTER MEMBRANE TRANSPORTER_PHAGE RECEPTOR"/>
    <property type="match status" value="1"/>
</dbReference>
<dbReference type="PROSITE" id="PS52016">
    <property type="entry name" value="TONB_DEPENDENT_REC_3"/>
    <property type="match status" value="1"/>
</dbReference>
<dbReference type="GO" id="GO:0015891">
    <property type="term" value="P:siderophore transport"/>
    <property type="evidence" value="ECO:0007669"/>
    <property type="project" value="InterPro"/>
</dbReference>
<feature type="domain" description="TonB-dependent receptor plug" evidence="18">
    <location>
        <begin position="81"/>
        <end position="180"/>
    </location>
</feature>
<evidence type="ECO:0000256" key="15">
    <source>
        <dbReference type="RuleBase" id="RU003357"/>
    </source>
</evidence>
<proteinExistence type="inferred from homology"/>
<evidence type="ECO:0000256" key="2">
    <source>
        <dbReference type="ARBA" id="ARBA00009810"/>
    </source>
</evidence>
<comment type="subcellular location">
    <subcellularLocation>
        <location evidence="1 14">Cell outer membrane</location>
        <topology evidence="1 14">Multi-pass membrane protein</topology>
    </subcellularLocation>
</comment>
<evidence type="ECO:0000259" key="18">
    <source>
        <dbReference type="Pfam" id="PF07715"/>
    </source>
</evidence>
<evidence type="ECO:0000256" key="9">
    <source>
        <dbReference type="ARBA" id="ARBA00023065"/>
    </source>
</evidence>
<dbReference type="GO" id="GO:0009279">
    <property type="term" value="C:cell outer membrane"/>
    <property type="evidence" value="ECO:0007669"/>
    <property type="project" value="UniProtKB-SubCell"/>
</dbReference>
<dbReference type="InterPro" id="IPR037066">
    <property type="entry name" value="Plug_dom_sf"/>
</dbReference>
<name>A0AAJ1TXL0_9HYPH</name>
<evidence type="ECO:0000256" key="16">
    <source>
        <dbReference type="SAM" id="SignalP"/>
    </source>
</evidence>
<evidence type="ECO:0000256" key="5">
    <source>
        <dbReference type="ARBA" id="ARBA00022496"/>
    </source>
</evidence>
<protein>
    <submittedName>
        <fullName evidence="19">Iron complex outermembrane receptor protein</fullName>
    </submittedName>
</protein>
<sequence length="741" mass="81021">MRSHICSGTSLRLALSILLTGAASTIALSAALAQSVSGPAPIAAVALDTLSVEGRGERGDGPVRGYVARQTFSGTKTSAKIAETPQSITVIGRQQMDDQQVRSVAESLGYSPGVIADYRGASNVRDEVFVRGFSYVPRYLDGMLFGGDVDYSKVYPYLLERVELLSGPGSVLYGQVNPGGLINMVSKKPLFSGPLREIWLTVGNRAFLQGSFDISDRVSGTESLAFRLVGTGLTTHLQEDFTRQQGIAVAPSLSWAPSPDTTLTILSGYQWEPNFGFRNFLDADGTIRPIKDYGYVRRDFFVSDPNFEKAERTQAWIGYEFEHRIGDALTLRQKLRYAWVDYEQRTLTWGRTSLDSATGAKTLISRSASGGTDAWGTLTNDNQVELKLATGPVEHTILAGLDYRDRTRDYHWGFNRKNVPSISLARPIYGYDFSRLVLEPDSNLNTSASQVGVYLQDQMTIGDLHLLAGLREDWAKTSTTDSVPRTAMRYDDSAFTYRVGALYTLPNGIAPYVSYATSFEPVLDQPPMGNTPFKPTTADQFEGGIKYTPEGTHLLLTAAYYDIVQNNRVVSAYSDTFGKFIFKQIGVVHNQGVDLSAQGDITANLSLIASYSYIDSIIERTGDPTEFRKTPPRIPGTMASLWAAYTFDTGLLRGLQLGAGIRYLGTSWGNSANTVKVPSYALVDAMLSYDLGVLDRRFDGAALQLNAKNIGNVTYVASCQGAGACFYGDGFTVTGALKYRW</sequence>
<keyword evidence="3 14" id="KW-0813">Transport</keyword>
<keyword evidence="7 16" id="KW-0732">Signal</keyword>
<dbReference type="PANTHER" id="PTHR32552">
    <property type="entry name" value="FERRICHROME IRON RECEPTOR-RELATED"/>
    <property type="match status" value="1"/>
</dbReference>
<evidence type="ECO:0000256" key="10">
    <source>
        <dbReference type="ARBA" id="ARBA00023077"/>
    </source>
</evidence>
<dbReference type="Gene3D" id="2.40.170.20">
    <property type="entry name" value="TonB-dependent receptor, beta-barrel domain"/>
    <property type="match status" value="1"/>
</dbReference>